<evidence type="ECO:0000313" key="3">
    <source>
        <dbReference type="Proteomes" id="UP000837801"/>
    </source>
</evidence>
<proteinExistence type="predicted"/>
<organism evidence="2 3">
    <name type="scientific">[Candida] railenensis</name>
    <dbReference type="NCBI Taxonomy" id="45579"/>
    <lineage>
        <taxon>Eukaryota</taxon>
        <taxon>Fungi</taxon>
        <taxon>Dikarya</taxon>
        <taxon>Ascomycota</taxon>
        <taxon>Saccharomycotina</taxon>
        <taxon>Pichiomycetes</taxon>
        <taxon>Debaryomycetaceae</taxon>
        <taxon>Kurtzmaniella</taxon>
    </lineage>
</organism>
<dbReference type="AlphaFoldDB" id="A0A9P0VYT3"/>
<dbReference type="EMBL" id="CAKXYY010000010">
    <property type="protein sequence ID" value="CAH2353256.1"/>
    <property type="molecule type" value="Genomic_DNA"/>
</dbReference>
<accession>A0A9P0VYT3</accession>
<keyword evidence="3" id="KW-1185">Reference proteome</keyword>
<reference evidence="2" key="1">
    <citation type="submission" date="2022-03" db="EMBL/GenBank/DDBJ databases">
        <authorList>
            <person name="Legras J.-L."/>
            <person name="Devillers H."/>
            <person name="Grondin C."/>
        </authorList>
    </citation>
    <scope>NUCLEOTIDE SEQUENCE</scope>
    <source>
        <strain evidence="2">CLIB 1423</strain>
    </source>
</reference>
<dbReference type="OrthoDB" id="20473at2759"/>
<sequence>MAASLLQAKEKRKLSELEDITNSNTYRNKKSRSRLKANFSFRDKNESAMPTGTTGSALDEDEPQQQRSPSPSDVSSVNTSSSPVRASKPRSKSVTFANETRDIRRTDHKTYEESPLLTPKEEEDDYEETKPKSLPSPDAHTHTDSGHHHPEDLDHNTDYITLASTLRLLYSSKNEISNQIIHLSKLLDFHSNTSNKEDVIEFVLKLINNELNLPKQAKIIRTPQIEWSKYHQGFGDLSGQCLNDEDRECMYKSLKMFEK</sequence>
<dbReference type="Proteomes" id="UP000837801">
    <property type="component" value="Unassembled WGS sequence"/>
</dbReference>
<evidence type="ECO:0000313" key="2">
    <source>
        <dbReference type="EMBL" id="CAH2353256.1"/>
    </source>
</evidence>
<name>A0A9P0VYT3_9ASCO</name>
<evidence type="ECO:0000256" key="1">
    <source>
        <dbReference type="SAM" id="MobiDB-lite"/>
    </source>
</evidence>
<comment type="caution">
    <text evidence="2">The sequence shown here is derived from an EMBL/GenBank/DDBJ whole genome shotgun (WGS) entry which is preliminary data.</text>
</comment>
<feature type="region of interest" description="Disordered" evidence="1">
    <location>
        <begin position="18"/>
        <end position="154"/>
    </location>
</feature>
<gene>
    <name evidence="2" type="ORF">CLIB1423_10S00826</name>
</gene>
<feature type="compositionally biased region" description="Low complexity" evidence="1">
    <location>
        <begin position="68"/>
        <end position="86"/>
    </location>
</feature>
<feature type="compositionally biased region" description="Basic and acidic residues" evidence="1">
    <location>
        <begin position="99"/>
        <end position="112"/>
    </location>
</feature>
<protein>
    <submittedName>
        <fullName evidence="2">Uncharacterized protein</fullName>
    </submittedName>
</protein>
<feature type="compositionally biased region" description="Basic and acidic residues" evidence="1">
    <location>
        <begin position="139"/>
        <end position="154"/>
    </location>
</feature>